<comment type="function">
    <text evidence="9">Catalyzes the radical-mediated insertion of two sulfur atoms into the C-6 and C-8 positions of the octanoyl moiety bound to the lipoyl domains of lipoate-dependent enzymes, thereby converting the octanoylated domains into lipoylated derivatives.</text>
</comment>
<dbReference type="PROSITE" id="PS51918">
    <property type="entry name" value="RADICAL_SAM"/>
    <property type="match status" value="1"/>
</dbReference>
<feature type="binding site" evidence="9">
    <location>
        <position position="110"/>
    </location>
    <ligand>
        <name>[4Fe-4S] cluster</name>
        <dbReference type="ChEBI" id="CHEBI:49883"/>
        <label>2</label>
        <note>4Fe-4S-S-AdoMet</note>
    </ligand>
</feature>
<dbReference type="GO" id="GO:0005737">
    <property type="term" value="C:cytoplasm"/>
    <property type="evidence" value="ECO:0007669"/>
    <property type="project" value="UniProtKB-SubCell"/>
</dbReference>
<comment type="caution">
    <text evidence="11">The sequence shown here is derived from an EMBL/GenBank/DDBJ whole genome shotgun (WGS) entry which is preliminary data.</text>
</comment>
<dbReference type="PANTHER" id="PTHR10949:SF0">
    <property type="entry name" value="LIPOYL SYNTHASE, MITOCHONDRIAL"/>
    <property type="match status" value="1"/>
</dbReference>
<dbReference type="InterPro" id="IPR013785">
    <property type="entry name" value="Aldolase_TIM"/>
</dbReference>
<dbReference type="SUPFAM" id="SSF102114">
    <property type="entry name" value="Radical SAM enzymes"/>
    <property type="match status" value="1"/>
</dbReference>
<dbReference type="NCBIfam" id="NF009544">
    <property type="entry name" value="PRK12928.1"/>
    <property type="match status" value="1"/>
</dbReference>
<dbReference type="Proteomes" id="UP000559987">
    <property type="component" value="Unassembled WGS sequence"/>
</dbReference>
<feature type="binding site" evidence="9">
    <location>
        <position position="85"/>
    </location>
    <ligand>
        <name>[4Fe-4S] cluster</name>
        <dbReference type="ChEBI" id="CHEBI:49883"/>
        <label>1</label>
    </ligand>
</feature>
<dbReference type="SFLD" id="SFLDS00029">
    <property type="entry name" value="Radical_SAM"/>
    <property type="match status" value="1"/>
</dbReference>
<sequence>MTDHQNPSDLAVELPVKRSQRLKQGEKLRDADKLEKIPVKVIATDGPQRKPDWIRVRLEVNPEVDRIKKILRKNKLASVCEEANCPNLGECFSGGTATFMIMGEICTRRCPFCDVGHGKPNPLDPEEPLKLAEAIAEMKLKYVVITSVDRDDLRDGGAQHFADCIREARALSQNLQVEVLVPDFRGRMDIALDILEGEAPDVFNHNLETVPRLYRQARPGANYAWSLKLLQQYKARRPDVLTKSGLMVGLGETKEEIIEVMQNLREHDVDMLTIGQYLQPSKDHLPVARYVHPDEFDEYARLAHEMGFKHAACGPLVRSSYHADKQAHGEQLPSVK</sequence>
<dbReference type="Pfam" id="PF04055">
    <property type="entry name" value="Radical_SAM"/>
    <property type="match status" value="1"/>
</dbReference>
<organism evidence="11 12">
    <name type="scientific">Simiduia aestuariiviva</name>
    <dbReference type="NCBI Taxonomy" id="1510459"/>
    <lineage>
        <taxon>Bacteria</taxon>
        <taxon>Pseudomonadati</taxon>
        <taxon>Pseudomonadota</taxon>
        <taxon>Gammaproteobacteria</taxon>
        <taxon>Cellvibrionales</taxon>
        <taxon>Cellvibrionaceae</taxon>
        <taxon>Simiduia</taxon>
    </lineage>
</organism>
<dbReference type="InterPro" id="IPR007197">
    <property type="entry name" value="rSAM"/>
</dbReference>
<comment type="similarity">
    <text evidence="9">Belongs to the radical SAM superfamily. Lipoyl synthase family.</text>
</comment>
<keyword evidence="6 9" id="KW-0408">Iron</keyword>
<dbReference type="GO" id="GO:0046872">
    <property type="term" value="F:metal ion binding"/>
    <property type="evidence" value="ECO:0007669"/>
    <property type="project" value="UniProtKB-KW"/>
</dbReference>
<comment type="subcellular location">
    <subcellularLocation>
        <location evidence="9">Cytoplasm</location>
    </subcellularLocation>
</comment>
<dbReference type="PANTHER" id="PTHR10949">
    <property type="entry name" value="LIPOYL SYNTHASE"/>
    <property type="match status" value="1"/>
</dbReference>
<feature type="binding site" evidence="9">
    <location>
        <position position="91"/>
    </location>
    <ligand>
        <name>[4Fe-4S] cluster</name>
        <dbReference type="ChEBI" id="CHEBI:49883"/>
        <label>1</label>
    </ligand>
</feature>
<dbReference type="GO" id="GO:0016992">
    <property type="term" value="F:lipoate synthase activity"/>
    <property type="evidence" value="ECO:0007669"/>
    <property type="project" value="UniProtKB-UniRule"/>
</dbReference>
<dbReference type="EC" id="2.8.1.8" evidence="9"/>
<comment type="cofactor">
    <cofactor evidence="9">
        <name>[4Fe-4S] cluster</name>
        <dbReference type="ChEBI" id="CHEBI:49883"/>
    </cofactor>
    <text evidence="9">Binds 2 [4Fe-4S] clusters per subunit. One cluster is coordinated with 3 cysteines and an exchangeable S-adenosyl-L-methionine.</text>
</comment>
<evidence type="ECO:0000256" key="6">
    <source>
        <dbReference type="ARBA" id="ARBA00023004"/>
    </source>
</evidence>
<keyword evidence="4 9" id="KW-0949">S-adenosyl-L-methionine</keyword>
<evidence type="ECO:0000259" key="10">
    <source>
        <dbReference type="PROSITE" id="PS51918"/>
    </source>
</evidence>
<comment type="pathway">
    <text evidence="9">Protein modification; protein lipoylation via endogenous pathway; protein N(6)-(lipoyl)lysine from octanoyl-[acyl-carrier-protein]: step 2/2.</text>
</comment>
<feature type="binding site" evidence="9">
    <location>
        <position position="106"/>
    </location>
    <ligand>
        <name>[4Fe-4S] cluster</name>
        <dbReference type="ChEBI" id="CHEBI:49883"/>
        <label>2</label>
        <note>4Fe-4S-S-AdoMet</note>
    </ligand>
</feature>
<evidence type="ECO:0000313" key="11">
    <source>
        <dbReference type="EMBL" id="MBB3169271.1"/>
    </source>
</evidence>
<evidence type="ECO:0000256" key="7">
    <source>
        <dbReference type="ARBA" id="ARBA00023014"/>
    </source>
</evidence>
<reference evidence="11 12" key="1">
    <citation type="submission" date="2020-08" db="EMBL/GenBank/DDBJ databases">
        <title>Genomic Encyclopedia of Type Strains, Phase III (KMG-III): the genomes of soil and plant-associated and newly described type strains.</title>
        <authorList>
            <person name="Whitman W."/>
        </authorList>
    </citation>
    <scope>NUCLEOTIDE SEQUENCE [LARGE SCALE GENOMIC DNA]</scope>
    <source>
        <strain evidence="11 12">CECT 8571</strain>
    </source>
</reference>
<proteinExistence type="inferred from homology"/>
<evidence type="ECO:0000256" key="5">
    <source>
        <dbReference type="ARBA" id="ARBA00022723"/>
    </source>
</evidence>
<keyword evidence="3 9" id="KW-0808">Transferase</keyword>
<evidence type="ECO:0000256" key="1">
    <source>
        <dbReference type="ARBA" id="ARBA00022485"/>
    </source>
</evidence>
<feature type="binding site" evidence="9">
    <location>
        <position position="320"/>
    </location>
    <ligand>
        <name>[4Fe-4S] cluster</name>
        <dbReference type="ChEBI" id="CHEBI:49883"/>
        <label>1</label>
    </ligand>
</feature>
<evidence type="ECO:0000256" key="8">
    <source>
        <dbReference type="ARBA" id="ARBA00047326"/>
    </source>
</evidence>
<dbReference type="InterPro" id="IPR006638">
    <property type="entry name" value="Elp3/MiaA/NifB-like_rSAM"/>
</dbReference>
<dbReference type="CDD" id="cd01335">
    <property type="entry name" value="Radical_SAM"/>
    <property type="match status" value="1"/>
</dbReference>
<dbReference type="AlphaFoldDB" id="A0A839URC6"/>
<dbReference type="GO" id="GO:0051539">
    <property type="term" value="F:4 iron, 4 sulfur cluster binding"/>
    <property type="evidence" value="ECO:0007669"/>
    <property type="project" value="UniProtKB-UniRule"/>
</dbReference>
<dbReference type="SFLD" id="SFLDF00271">
    <property type="entry name" value="lipoyl_synthase"/>
    <property type="match status" value="1"/>
</dbReference>
<dbReference type="InterPro" id="IPR003698">
    <property type="entry name" value="Lipoyl_synth"/>
</dbReference>
<keyword evidence="1 9" id="KW-0004">4Fe-4S</keyword>
<name>A0A839URC6_9GAMM</name>
<dbReference type="NCBIfam" id="TIGR00510">
    <property type="entry name" value="lipA"/>
    <property type="match status" value="1"/>
</dbReference>
<comment type="catalytic activity">
    <reaction evidence="8 9">
        <text>[[Fe-S] cluster scaffold protein carrying a second [4Fe-4S](2+) cluster] + N(6)-octanoyl-L-lysyl-[protein] + 2 oxidized [2Fe-2S]-[ferredoxin] + 2 S-adenosyl-L-methionine + 4 H(+) = [[Fe-S] cluster scaffold protein] + N(6)-[(R)-dihydrolipoyl]-L-lysyl-[protein] + 4 Fe(3+) + 2 hydrogen sulfide + 2 5'-deoxyadenosine + 2 L-methionine + 2 reduced [2Fe-2S]-[ferredoxin]</text>
        <dbReference type="Rhea" id="RHEA:16585"/>
        <dbReference type="Rhea" id="RHEA-COMP:9928"/>
        <dbReference type="Rhea" id="RHEA-COMP:10000"/>
        <dbReference type="Rhea" id="RHEA-COMP:10001"/>
        <dbReference type="Rhea" id="RHEA-COMP:10475"/>
        <dbReference type="Rhea" id="RHEA-COMP:14568"/>
        <dbReference type="Rhea" id="RHEA-COMP:14569"/>
        <dbReference type="ChEBI" id="CHEBI:15378"/>
        <dbReference type="ChEBI" id="CHEBI:17319"/>
        <dbReference type="ChEBI" id="CHEBI:29034"/>
        <dbReference type="ChEBI" id="CHEBI:29919"/>
        <dbReference type="ChEBI" id="CHEBI:33722"/>
        <dbReference type="ChEBI" id="CHEBI:33737"/>
        <dbReference type="ChEBI" id="CHEBI:33738"/>
        <dbReference type="ChEBI" id="CHEBI:57844"/>
        <dbReference type="ChEBI" id="CHEBI:59789"/>
        <dbReference type="ChEBI" id="CHEBI:78809"/>
        <dbReference type="ChEBI" id="CHEBI:83100"/>
        <dbReference type="EC" id="2.8.1.8"/>
    </reaction>
</comment>
<keyword evidence="7 9" id="KW-0411">Iron-sulfur</keyword>
<dbReference type="InterPro" id="IPR058240">
    <property type="entry name" value="rSAM_sf"/>
</dbReference>
<evidence type="ECO:0000256" key="2">
    <source>
        <dbReference type="ARBA" id="ARBA00022490"/>
    </source>
</evidence>
<gene>
    <name evidence="9" type="primary">lipA</name>
    <name evidence="11" type="ORF">FHS30_002479</name>
</gene>
<feature type="binding site" evidence="9">
    <location>
        <position position="113"/>
    </location>
    <ligand>
        <name>[4Fe-4S] cluster</name>
        <dbReference type="ChEBI" id="CHEBI:49883"/>
        <label>2</label>
        <note>4Fe-4S-S-AdoMet</note>
    </ligand>
</feature>
<dbReference type="FunFam" id="3.20.20.70:FF:000023">
    <property type="entry name" value="Lipoyl synthase"/>
    <property type="match status" value="1"/>
</dbReference>
<dbReference type="SMART" id="SM00729">
    <property type="entry name" value="Elp3"/>
    <property type="match status" value="1"/>
</dbReference>
<dbReference type="HAMAP" id="MF_00206">
    <property type="entry name" value="Lipoyl_synth"/>
    <property type="match status" value="1"/>
</dbReference>
<dbReference type="Gene3D" id="3.20.20.70">
    <property type="entry name" value="Aldolase class I"/>
    <property type="match status" value="1"/>
</dbReference>
<dbReference type="SFLD" id="SFLDG01058">
    <property type="entry name" value="lipoyl_synthase_like"/>
    <property type="match status" value="1"/>
</dbReference>
<feature type="binding site" evidence="9">
    <location>
        <position position="80"/>
    </location>
    <ligand>
        <name>[4Fe-4S] cluster</name>
        <dbReference type="ChEBI" id="CHEBI:49883"/>
        <label>1</label>
    </ligand>
</feature>
<keyword evidence="12" id="KW-1185">Reference proteome</keyword>
<dbReference type="GO" id="GO:0009249">
    <property type="term" value="P:protein lipoylation"/>
    <property type="evidence" value="ECO:0007669"/>
    <property type="project" value="UniProtKB-UniRule"/>
</dbReference>
<dbReference type="RefSeq" id="WP_183910752.1">
    <property type="nucleotide sequence ID" value="NZ_JACHXZ010000003.1"/>
</dbReference>
<evidence type="ECO:0000256" key="4">
    <source>
        <dbReference type="ARBA" id="ARBA00022691"/>
    </source>
</evidence>
<keyword evidence="5 9" id="KW-0479">Metal-binding</keyword>
<keyword evidence="2 9" id="KW-0963">Cytoplasm</keyword>
<dbReference type="EMBL" id="JACHXZ010000003">
    <property type="protein sequence ID" value="MBB3169271.1"/>
    <property type="molecule type" value="Genomic_DNA"/>
</dbReference>
<evidence type="ECO:0000313" key="12">
    <source>
        <dbReference type="Proteomes" id="UP000559987"/>
    </source>
</evidence>
<feature type="domain" description="Radical SAM core" evidence="10">
    <location>
        <begin position="92"/>
        <end position="309"/>
    </location>
</feature>
<evidence type="ECO:0000256" key="9">
    <source>
        <dbReference type="HAMAP-Rule" id="MF_00206"/>
    </source>
</evidence>
<dbReference type="NCBIfam" id="NF004019">
    <property type="entry name" value="PRK05481.1"/>
    <property type="match status" value="1"/>
</dbReference>
<dbReference type="UniPathway" id="UPA00538">
    <property type="reaction ID" value="UER00593"/>
</dbReference>
<evidence type="ECO:0000256" key="3">
    <source>
        <dbReference type="ARBA" id="ARBA00022679"/>
    </source>
</evidence>
<protein>
    <recommendedName>
        <fullName evidence="9">Lipoyl synthase</fullName>
        <ecNumber evidence="9">2.8.1.8</ecNumber>
    </recommendedName>
    <alternativeName>
        <fullName evidence="9">Lip-syn</fullName>
        <shortName evidence="9">LS</shortName>
    </alternativeName>
    <alternativeName>
        <fullName evidence="9">Lipoate synthase</fullName>
    </alternativeName>
    <alternativeName>
        <fullName evidence="9">Lipoic acid synthase</fullName>
    </alternativeName>
    <alternativeName>
        <fullName evidence="9">Sulfur insertion protein LipA</fullName>
    </alternativeName>
</protein>
<dbReference type="PIRSF" id="PIRSF005963">
    <property type="entry name" value="Lipoyl_synth"/>
    <property type="match status" value="1"/>
</dbReference>
<accession>A0A839URC6</accession>